<evidence type="ECO:0000313" key="2">
    <source>
        <dbReference type="Proteomes" id="UP000295620"/>
    </source>
</evidence>
<dbReference type="Gene3D" id="3.90.550.10">
    <property type="entry name" value="Spore Coat Polysaccharide Biosynthesis Protein SpsA, Chain A"/>
    <property type="match status" value="1"/>
</dbReference>
<accession>A0A4R6SXD3</accession>
<comment type="caution">
    <text evidence="1">The sequence shown here is derived from an EMBL/GenBank/DDBJ whole genome shotgun (WGS) entry which is preliminary data.</text>
</comment>
<evidence type="ECO:0008006" key="3">
    <source>
        <dbReference type="Google" id="ProtNLM"/>
    </source>
</evidence>
<dbReference type="InterPro" id="IPR029044">
    <property type="entry name" value="Nucleotide-diphossugar_trans"/>
</dbReference>
<dbReference type="SUPFAM" id="SSF53448">
    <property type="entry name" value="Nucleotide-diphospho-sugar transferases"/>
    <property type="match status" value="1"/>
</dbReference>
<dbReference type="Proteomes" id="UP000295620">
    <property type="component" value="Unassembled WGS sequence"/>
</dbReference>
<reference evidence="1 2" key="1">
    <citation type="submission" date="2019-03" db="EMBL/GenBank/DDBJ databases">
        <title>Genomic Encyclopedia of Archaeal and Bacterial Type Strains, Phase II (KMG-II): from individual species to whole genera.</title>
        <authorList>
            <person name="Goeker M."/>
        </authorList>
    </citation>
    <scope>NUCLEOTIDE SEQUENCE [LARGE SCALE GENOMIC DNA]</scope>
    <source>
        <strain evidence="1 2">DSM 19035</strain>
    </source>
</reference>
<name>A0A4R6SXD3_9SPHI</name>
<organism evidence="1 2">
    <name type="scientific">Pedobacter metabolipauper</name>
    <dbReference type="NCBI Taxonomy" id="425513"/>
    <lineage>
        <taxon>Bacteria</taxon>
        <taxon>Pseudomonadati</taxon>
        <taxon>Bacteroidota</taxon>
        <taxon>Sphingobacteriia</taxon>
        <taxon>Sphingobacteriales</taxon>
        <taxon>Sphingobacteriaceae</taxon>
        <taxon>Pedobacter</taxon>
    </lineage>
</organism>
<sequence length="311" mass="36893">MTSYNVKSPILFLIFNRPDTTLEVFNQIKSVKPGALYIAADGPRQDRPAEADLCREARAITELIDWECEVKTLFRTENLGCKVAVSSAIDWFFEQVEEGIVLEDDCLPSTSFFYFCDEMLEKYRLDTRIRHVAGCNLHFGKTWGDASYYLSESSNVWGWATWKRVWKDYDRNLTKYDATEVEYQLKKLFYDPFVAELWFQIFKDLKANKIDTWDYQLAFCNYFNFGLSVNPNVNLVTNIGFRADATHTPNPESKFAKMPSHELTVITHPKYFLPEKDADNDIFKREFDLENRKRKHYSLRRRFKRWLRRQF</sequence>
<dbReference type="OrthoDB" id="9785375at2"/>
<evidence type="ECO:0000313" key="1">
    <source>
        <dbReference type="EMBL" id="TDQ09362.1"/>
    </source>
</evidence>
<dbReference type="RefSeq" id="WP_133575450.1">
    <property type="nucleotide sequence ID" value="NZ_SNYC01000004.1"/>
</dbReference>
<dbReference type="EMBL" id="SNYC01000004">
    <property type="protein sequence ID" value="TDQ09362.1"/>
    <property type="molecule type" value="Genomic_DNA"/>
</dbReference>
<keyword evidence="2" id="KW-1185">Reference proteome</keyword>
<dbReference type="AlphaFoldDB" id="A0A4R6SXD3"/>
<proteinExistence type="predicted"/>
<protein>
    <recommendedName>
        <fullName evidence="3">Nucleotide-diphospho-sugar transferase</fullName>
    </recommendedName>
</protein>
<gene>
    <name evidence="1" type="ORF">ATK78_1516</name>
</gene>